<evidence type="ECO:0000313" key="2">
    <source>
        <dbReference type="EMBL" id="SDY00854.1"/>
    </source>
</evidence>
<proteinExistence type="predicted"/>
<gene>
    <name evidence="2" type="ORF">SAMN05421504_104203</name>
</gene>
<sequence length="176" mass="17962">MAVKRLLPLVLLLAGCGASPATRVTEPGASLIPITTSGSVELLSPLDPLNPCELLSPSERSEAGLTSLGKAKPIGPTRACDWTETGKFGVTITLDGRNGLADLQLAKKTAKSKKVGSHQALEAADRKAGDGTCAVLLGVGDSASVQVDVSNTTFSDTGLACERAGTVAELIEPKLP</sequence>
<protein>
    <recommendedName>
        <fullName evidence="4">DUF3558 domain-containing protein</fullName>
    </recommendedName>
</protein>
<keyword evidence="1" id="KW-0732">Signal</keyword>
<dbReference type="AlphaFoldDB" id="A0A1H3GED7"/>
<dbReference type="Pfam" id="PF12079">
    <property type="entry name" value="DUF3558"/>
    <property type="match status" value="1"/>
</dbReference>
<keyword evidence="3" id="KW-1185">Reference proteome</keyword>
<name>A0A1H3GED7_9PSEU</name>
<feature type="signal peptide" evidence="1">
    <location>
        <begin position="1"/>
        <end position="21"/>
    </location>
</feature>
<evidence type="ECO:0000256" key="1">
    <source>
        <dbReference type="SAM" id="SignalP"/>
    </source>
</evidence>
<evidence type="ECO:0008006" key="4">
    <source>
        <dbReference type="Google" id="ProtNLM"/>
    </source>
</evidence>
<dbReference type="PROSITE" id="PS51257">
    <property type="entry name" value="PROKAR_LIPOPROTEIN"/>
    <property type="match status" value="1"/>
</dbReference>
<dbReference type="Proteomes" id="UP000199515">
    <property type="component" value="Unassembled WGS sequence"/>
</dbReference>
<accession>A0A1H3GED7</accession>
<dbReference type="STRING" id="589385.SAMN05421504_104203"/>
<evidence type="ECO:0000313" key="3">
    <source>
        <dbReference type="Proteomes" id="UP000199515"/>
    </source>
</evidence>
<dbReference type="InterPro" id="IPR024520">
    <property type="entry name" value="DUF3558"/>
</dbReference>
<reference evidence="2 3" key="1">
    <citation type="submission" date="2016-10" db="EMBL/GenBank/DDBJ databases">
        <authorList>
            <person name="de Groot N.N."/>
        </authorList>
    </citation>
    <scope>NUCLEOTIDE SEQUENCE [LARGE SCALE GENOMIC DNA]</scope>
    <source>
        <strain evidence="2 3">CPCC 202699</strain>
    </source>
</reference>
<organism evidence="2 3">
    <name type="scientific">Amycolatopsis xylanica</name>
    <dbReference type="NCBI Taxonomy" id="589385"/>
    <lineage>
        <taxon>Bacteria</taxon>
        <taxon>Bacillati</taxon>
        <taxon>Actinomycetota</taxon>
        <taxon>Actinomycetes</taxon>
        <taxon>Pseudonocardiales</taxon>
        <taxon>Pseudonocardiaceae</taxon>
        <taxon>Amycolatopsis</taxon>
    </lineage>
</organism>
<feature type="chain" id="PRO_5039343879" description="DUF3558 domain-containing protein" evidence="1">
    <location>
        <begin position="22"/>
        <end position="176"/>
    </location>
</feature>
<dbReference type="EMBL" id="FNON01000004">
    <property type="protein sequence ID" value="SDY00854.1"/>
    <property type="molecule type" value="Genomic_DNA"/>
</dbReference>